<evidence type="ECO:0000256" key="1">
    <source>
        <dbReference type="ARBA" id="ARBA00006046"/>
    </source>
</evidence>
<dbReference type="RefSeq" id="WP_089874152.1">
    <property type="nucleotide sequence ID" value="NZ_FNBH01000003.1"/>
</dbReference>
<protein>
    <submittedName>
        <fullName evidence="3">Phytoene dehydrogenase-related protein</fullName>
    </submittedName>
</protein>
<dbReference type="SUPFAM" id="SSF51905">
    <property type="entry name" value="FAD/NAD(P)-binding domain"/>
    <property type="match status" value="1"/>
</dbReference>
<dbReference type="Gene3D" id="3.90.660.50">
    <property type="match status" value="1"/>
</dbReference>
<sequence length="439" mass="47763">METKFDALVIGAGTGGMCAAARLAHKGYKTLLVETHDRVGGRASTREVDGFLLNTGALVIEIGGAVEQTLNDVGVKLNLFVPKPATELLIGNKHLNADGGFVGWIRNQAPNILNFITKILPPFKPKKGESTAEWLRKFTKSKFIHGAVSNVIGAMFAASSEDLPADVFLHYFTKGSAFKKIGLAPGGTVEVWKSLLPVIEKNGEVWLSSSVKKLTFNEHGLVNGAEIERNGKIVTISTNVVVSNAGPWATVQMAGEEHFPKGHYQKIERENRPAAIITIHFASQKPLAKFEGLALAAKTHRMVYAGNFSQPEQKRCPPGWYLYCAASVPKPAIGEFDLEEEKRLLIQDIKDYFPGFEEHGKILAIDVTAHEWPAQRAVTGFDQPMQTPVKNLWDVGDGAKPWGEAGTVACAKGAKIIVDEISERFPVKTAIPMPVPGKH</sequence>
<dbReference type="Gene3D" id="3.50.50.60">
    <property type="entry name" value="FAD/NAD(P)-binding domain"/>
    <property type="match status" value="1"/>
</dbReference>
<name>A0A1G7SCK6_9FLAO</name>
<gene>
    <name evidence="3" type="ORF">SAMN05421825_2939</name>
</gene>
<dbReference type="PANTHER" id="PTHR43734:SF1">
    <property type="entry name" value="PHYTOENE DESATURASE"/>
    <property type="match status" value="1"/>
</dbReference>
<dbReference type="Proteomes" id="UP000199203">
    <property type="component" value="Unassembled WGS sequence"/>
</dbReference>
<evidence type="ECO:0000313" key="4">
    <source>
        <dbReference type="Proteomes" id="UP000199203"/>
    </source>
</evidence>
<accession>A0A1G7SCK6</accession>
<keyword evidence="4" id="KW-1185">Reference proteome</keyword>
<proteinExistence type="inferred from homology"/>
<dbReference type="InterPro" id="IPR036188">
    <property type="entry name" value="FAD/NAD-bd_sf"/>
</dbReference>
<dbReference type="Pfam" id="PF01593">
    <property type="entry name" value="Amino_oxidase"/>
    <property type="match status" value="1"/>
</dbReference>
<reference evidence="4" key="1">
    <citation type="submission" date="2016-10" db="EMBL/GenBank/DDBJ databases">
        <authorList>
            <person name="Varghese N."/>
            <person name="Submissions S."/>
        </authorList>
    </citation>
    <scope>NUCLEOTIDE SEQUENCE [LARGE SCALE GENOMIC DNA]</scope>
    <source>
        <strain evidence="4">DSM 19684</strain>
    </source>
</reference>
<dbReference type="STRING" id="454006.SAMN05421825_2939"/>
<dbReference type="PANTHER" id="PTHR43734">
    <property type="entry name" value="PHYTOENE DESATURASE"/>
    <property type="match status" value="1"/>
</dbReference>
<dbReference type="EMBL" id="FNBH01000003">
    <property type="protein sequence ID" value="SDG20777.1"/>
    <property type="molecule type" value="Genomic_DNA"/>
</dbReference>
<dbReference type="InterPro" id="IPR002937">
    <property type="entry name" value="Amino_oxidase"/>
</dbReference>
<evidence type="ECO:0000313" key="3">
    <source>
        <dbReference type="EMBL" id="SDG20777.1"/>
    </source>
</evidence>
<evidence type="ECO:0000259" key="2">
    <source>
        <dbReference type="Pfam" id="PF01593"/>
    </source>
</evidence>
<dbReference type="GO" id="GO:0016491">
    <property type="term" value="F:oxidoreductase activity"/>
    <property type="evidence" value="ECO:0007669"/>
    <property type="project" value="InterPro"/>
</dbReference>
<dbReference type="OrthoDB" id="9767561at2"/>
<dbReference type="AlphaFoldDB" id="A0A1G7SCK6"/>
<organism evidence="3 4">
    <name type="scientific">Epilithonimonas hungarica</name>
    <dbReference type="NCBI Taxonomy" id="454006"/>
    <lineage>
        <taxon>Bacteria</taxon>
        <taxon>Pseudomonadati</taxon>
        <taxon>Bacteroidota</taxon>
        <taxon>Flavobacteriia</taxon>
        <taxon>Flavobacteriales</taxon>
        <taxon>Weeksellaceae</taxon>
        <taxon>Chryseobacterium group</taxon>
        <taxon>Epilithonimonas</taxon>
    </lineage>
</organism>
<feature type="domain" description="Amine oxidase" evidence="2">
    <location>
        <begin position="16"/>
        <end position="380"/>
    </location>
</feature>
<comment type="similarity">
    <text evidence="1">Belongs to the carotenoid/retinoid oxidoreductase family.</text>
</comment>